<feature type="transmembrane region" description="Helical" evidence="6">
    <location>
        <begin position="210"/>
        <end position="230"/>
    </location>
</feature>
<feature type="transmembrane region" description="Helical" evidence="6">
    <location>
        <begin position="23"/>
        <end position="48"/>
    </location>
</feature>
<comment type="subcellular location">
    <subcellularLocation>
        <location evidence="1">Cell membrane</location>
        <topology evidence="1">Multi-pass membrane protein</topology>
    </subcellularLocation>
</comment>
<dbReference type="PANTHER" id="PTHR42718:SF42">
    <property type="entry name" value="EXPORT PROTEIN"/>
    <property type="match status" value="1"/>
</dbReference>
<sequence length="487" mass="49333">MTATTAAPASSPELQSRSAQGRWVLAACVGGAVITQIDANAVGIALPAIGRDFHTDLAPLQWVFTAYTLTLAGLLLVAGALGDRYGRRRIFTIGVVWFALASLLSCFAPTPGTLIGARALEGVGAALLTPGSLAILEAAFAPGARAWAIGAWSGLSGVAGAVGPFLGGWLVQAASWRWIFAINLPIAIGVVLVTRRHVPESRDPAATGRVDLTGGALVTLGLVGLTYGLIRGADGRPMIVVGGVLLAAFVAWERRTRMPILPLHLFASTRFTATNLVTFAVYAALGGALFLLPIALQQVAGYSPLAAGLALLPVTAMMLLLSSRSGALAARIGPRLQMSAGPVLVGAGLALFARIDAAGSYLTHVLPAVTVLGFGLAVTVAPLTATVLAAVPARHAGVASAVNNDVARAGSLIAVAVLPAAAGLTGAAYLDPGRFSAGFHTAALICAILCVLAGGLAAVTIGNDRPRRQKLHPPHGALDAPPPRVAG</sequence>
<evidence type="ECO:0000256" key="2">
    <source>
        <dbReference type="ARBA" id="ARBA00022692"/>
    </source>
</evidence>
<dbReference type="CDD" id="cd17321">
    <property type="entry name" value="MFS_MMR_MDR_like"/>
    <property type="match status" value="1"/>
</dbReference>
<keyword evidence="2 6" id="KW-0812">Transmembrane</keyword>
<keyword evidence="9" id="KW-1185">Reference proteome</keyword>
<evidence type="ECO:0000256" key="6">
    <source>
        <dbReference type="SAM" id="Phobius"/>
    </source>
</evidence>
<feature type="transmembrane region" description="Helical" evidence="6">
    <location>
        <begin position="236"/>
        <end position="252"/>
    </location>
</feature>
<feature type="transmembrane region" description="Helical" evidence="6">
    <location>
        <begin position="90"/>
        <end position="110"/>
    </location>
</feature>
<keyword evidence="4 6" id="KW-0472">Membrane</keyword>
<feature type="transmembrane region" description="Helical" evidence="6">
    <location>
        <begin position="60"/>
        <end position="78"/>
    </location>
</feature>
<dbReference type="InterPro" id="IPR036259">
    <property type="entry name" value="MFS_trans_sf"/>
</dbReference>
<comment type="caution">
    <text evidence="8">The sequence shown here is derived from an EMBL/GenBank/DDBJ whole genome shotgun (WGS) entry which is preliminary data.</text>
</comment>
<feature type="transmembrane region" description="Helical" evidence="6">
    <location>
        <begin position="368"/>
        <end position="391"/>
    </location>
</feature>
<evidence type="ECO:0000256" key="1">
    <source>
        <dbReference type="ARBA" id="ARBA00004651"/>
    </source>
</evidence>
<evidence type="ECO:0000256" key="5">
    <source>
        <dbReference type="SAM" id="MobiDB-lite"/>
    </source>
</evidence>
<evidence type="ECO:0000313" key="9">
    <source>
        <dbReference type="Proteomes" id="UP001602245"/>
    </source>
</evidence>
<evidence type="ECO:0000256" key="3">
    <source>
        <dbReference type="ARBA" id="ARBA00022989"/>
    </source>
</evidence>
<gene>
    <name evidence="8" type="ORF">ACFY35_04970</name>
</gene>
<dbReference type="PROSITE" id="PS50850">
    <property type="entry name" value="MFS"/>
    <property type="match status" value="1"/>
</dbReference>
<accession>A0ABW6W992</accession>
<evidence type="ECO:0000256" key="4">
    <source>
        <dbReference type="ARBA" id="ARBA00023136"/>
    </source>
</evidence>
<evidence type="ECO:0000313" key="8">
    <source>
        <dbReference type="EMBL" id="MFF5288766.1"/>
    </source>
</evidence>
<reference evidence="8 9" key="1">
    <citation type="submission" date="2024-10" db="EMBL/GenBank/DDBJ databases">
        <title>The Natural Products Discovery Center: Release of the First 8490 Sequenced Strains for Exploring Actinobacteria Biosynthetic Diversity.</title>
        <authorList>
            <person name="Kalkreuter E."/>
            <person name="Kautsar S.A."/>
            <person name="Yang D."/>
            <person name="Bader C.D."/>
            <person name="Teijaro C.N."/>
            <person name="Fluegel L."/>
            <person name="Davis C.M."/>
            <person name="Simpson J.R."/>
            <person name="Lauterbach L."/>
            <person name="Steele A.D."/>
            <person name="Gui C."/>
            <person name="Meng S."/>
            <person name="Li G."/>
            <person name="Viehrig K."/>
            <person name="Ye F."/>
            <person name="Su P."/>
            <person name="Kiefer A.F."/>
            <person name="Nichols A."/>
            <person name="Cepeda A.J."/>
            <person name="Yan W."/>
            <person name="Fan B."/>
            <person name="Jiang Y."/>
            <person name="Adhikari A."/>
            <person name="Zheng C.-J."/>
            <person name="Schuster L."/>
            <person name="Cowan T.M."/>
            <person name="Smanski M.J."/>
            <person name="Chevrette M.G."/>
            <person name="De Carvalho L.P.S."/>
            <person name="Shen B."/>
        </authorList>
    </citation>
    <scope>NUCLEOTIDE SEQUENCE [LARGE SCALE GENOMIC DNA]</scope>
    <source>
        <strain evidence="8 9">NPDC000087</strain>
    </source>
</reference>
<organism evidence="8 9">
    <name type="scientific">Paractinoplanes globisporus</name>
    <dbReference type="NCBI Taxonomy" id="113565"/>
    <lineage>
        <taxon>Bacteria</taxon>
        <taxon>Bacillati</taxon>
        <taxon>Actinomycetota</taxon>
        <taxon>Actinomycetes</taxon>
        <taxon>Micromonosporales</taxon>
        <taxon>Micromonosporaceae</taxon>
        <taxon>Paractinoplanes</taxon>
    </lineage>
</organism>
<dbReference type="PANTHER" id="PTHR42718">
    <property type="entry name" value="MAJOR FACILITATOR SUPERFAMILY MULTIDRUG TRANSPORTER MFSC"/>
    <property type="match status" value="1"/>
</dbReference>
<feature type="transmembrane region" description="Helical" evidence="6">
    <location>
        <begin position="122"/>
        <end position="140"/>
    </location>
</feature>
<feature type="transmembrane region" description="Helical" evidence="6">
    <location>
        <begin position="343"/>
        <end position="362"/>
    </location>
</feature>
<dbReference type="EMBL" id="JBIAZU010000001">
    <property type="protein sequence ID" value="MFF5288766.1"/>
    <property type="molecule type" value="Genomic_DNA"/>
</dbReference>
<dbReference type="Proteomes" id="UP001602245">
    <property type="component" value="Unassembled WGS sequence"/>
</dbReference>
<protein>
    <submittedName>
        <fullName evidence="8">MFS transporter</fullName>
    </submittedName>
</protein>
<dbReference type="Pfam" id="PF07690">
    <property type="entry name" value="MFS_1"/>
    <property type="match status" value="1"/>
</dbReference>
<feature type="transmembrane region" description="Helical" evidence="6">
    <location>
        <begin position="147"/>
        <end position="170"/>
    </location>
</feature>
<dbReference type="SUPFAM" id="SSF103473">
    <property type="entry name" value="MFS general substrate transporter"/>
    <property type="match status" value="1"/>
</dbReference>
<dbReference type="Gene3D" id="1.20.1720.10">
    <property type="entry name" value="Multidrug resistance protein D"/>
    <property type="match status" value="1"/>
</dbReference>
<feature type="transmembrane region" description="Helical" evidence="6">
    <location>
        <begin position="412"/>
        <end position="430"/>
    </location>
</feature>
<feature type="transmembrane region" description="Helical" evidence="6">
    <location>
        <begin position="273"/>
        <end position="296"/>
    </location>
</feature>
<feature type="transmembrane region" description="Helical" evidence="6">
    <location>
        <begin position="176"/>
        <end position="198"/>
    </location>
</feature>
<dbReference type="RefSeq" id="WP_020509114.1">
    <property type="nucleotide sequence ID" value="NZ_JBIAZU010000001.1"/>
</dbReference>
<feature type="domain" description="Major facilitator superfamily (MFS) profile" evidence="7">
    <location>
        <begin position="24"/>
        <end position="465"/>
    </location>
</feature>
<proteinExistence type="predicted"/>
<keyword evidence="3 6" id="KW-1133">Transmembrane helix</keyword>
<dbReference type="InterPro" id="IPR011701">
    <property type="entry name" value="MFS"/>
</dbReference>
<dbReference type="InterPro" id="IPR020846">
    <property type="entry name" value="MFS_dom"/>
</dbReference>
<evidence type="ECO:0000259" key="7">
    <source>
        <dbReference type="PROSITE" id="PS50850"/>
    </source>
</evidence>
<feature type="transmembrane region" description="Helical" evidence="6">
    <location>
        <begin position="302"/>
        <end position="322"/>
    </location>
</feature>
<feature type="region of interest" description="Disordered" evidence="5">
    <location>
        <begin position="466"/>
        <end position="487"/>
    </location>
</feature>
<feature type="transmembrane region" description="Helical" evidence="6">
    <location>
        <begin position="442"/>
        <end position="462"/>
    </location>
</feature>
<dbReference type="Gene3D" id="1.20.1250.20">
    <property type="entry name" value="MFS general substrate transporter like domains"/>
    <property type="match status" value="1"/>
</dbReference>
<name>A0ABW6W992_9ACTN</name>